<dbReference type="WBParaSite" id="GPLIN_000233500">
    <property type="protein sequence ID" value="GPLIN_000233500"/>
    <property type="gene ID" value="GPLIN_000233500"/>
</dbReference>
<evidence type="ECO:0000313" key="2">
    <source>
        <dbReference type="Proteomes" id="UP000050741"/>
    </source>
</evidence>
<organism evidence="2 3">
    <name type="scientific">Globodera pallida</name>
    <name type="common">Potato cyst nematode worm</name>
    <name type="synonym">Heterodera pallida</name>
    <dbReference type="NCBI Taxonomy" id="36090"/>
    <lineage>
        <taxon>Eukaryota</taxon>
        <taxon>Metazoa</taxon>
        <taxon>Ecdysozoa</taxon>
        <taxon>Nematoda</taxon>
        <taxon>Chromadorea</taxon>
        <taxon>Rhabditida</taxon>
        <taxon>Tylenchina</taxon>
        <taxon>Tylenchomorpha</taxon>
        <taxon>Tylenchoidea</taxon>
        <taxon>Heteroderidae</taxon>
        <taxon>Heteroderinae</taxon>
        <taxon>Globodera</taxon>
    </lineage>
</organism>
<dbReference type="Proteomes" id="UP000050741">
    <property type="component" value="Unassembled WGS sequence"/>
</dbReference>
<feature type="compositionally biased region" description="Acidic residues" evidence="1">
    <location>
        <begin position="52"/>
        <end position="71"/>
    </location>
</feature>
<dbReference type="CDD" id="cd02846">
    <property type="entry name" value="PAZ_argonaute_like"/>
    <property type="match status" value="1"/>
</dbReference>
<evidence type="ECO:0000256" key="1">
    <source>
        <dbReference type="SAM" id="MobiDB-lite"/>
    </source>
</evidence>
<dbReference type="AlphaFoldDB" id="A0A183BNZ9"/>
<keyword evidence="2" id="KW-1185">Reference proteome</keyword>
<proteinExistence type="predicted"/>
<evidence type="ECO:0000313" key="3">
    <source>
        <dbReference type="WBParaSite" id="GPLIN_000233500"/>
    </source>
</evidence>
<sequence length="334" mass="37033">MDAVSHVAWLLKPTTTDEIKDNGLEEGISSAFGNFIRKPKPFGTSSQPATMEYDDADDGDDADEDSEEEGDTEKILVEKGPYETREEAKGTLLFIDEDDEEESTHAGVGDRNTDDATARTIMTDDAAGGYARCCTGELEQVKLPLLDYLCAFNGCSLKELQVLFHSVQARHRMVAHLQQKCRLRTAHLKPPERNLWLHCHDLSAQNANRTFACSGYLELTVRQYYFAKHGLKLRHPYLPCLIEFGGGVHASYYPLEVVHVITERPRRVDSSGVVVGEEGMQTTPSSDNSHPTETGELTAAVIPSTLPVMKPHKQATSRCCCCCCCATAAPMYRW</sequence>
<feature type="region of interest" description="Disordered" evidence="1">
    <location>
        <begin position="34"/>
        <end position="82"/>
    </location>
</feature>
<accession>A0A183BNZ9</accession>
<dbReference type="InterPro" id="IPR036085">
    <property type="entry name" value="PAZ_dom_sf"/>
</dbReference>
<name>A0A183BNZ9_GLOPA</name>
<reference evidence="3" key="2">
    <citation type="submission" date="2016-06" db="UniProtKB">
        <authorList>
            <consortium name="WormBaseParasite"/>
        </authorList>
    </citation>
    <scope>IDENTIFICATION</scope>
</reference>
<dbReference type="SUPFAM" id="SSF101690">
    <property type="entry name" value="PAZ domain"/>
    <property type="match status" value="1"/>
</dbReference>
<feature type="compositionally biased region" description="Basic and acidic residues" evidence="1">
    <location>
        <begin position="72"/>
        <end position="82"/>
    </location>
</feature>
<reference evidence="2" key="1">
    <citation type="submission" date="2014-05" db="EMBL/GenBank/DDBJ databases">
        <title>The genome and life-stage specific transcriptomes of Globodera pallida elucidate key aspects of plant parasitism by a cyst nematode.</title>
        <authorList>
            <person name="Cotton J.A."/>
            <person name="Lilley C.J."/>
            <person name="Jones L.M."/>
            <person name="Kikuchi T."/>
            <person name="Reid A.J."/>
            <person name="Thorpe P."/>
            <person name="Tsai I.J."/>
            <person name="Beasley H."/>
            <person name="Blok V."/>
            <person name="Cock P.J.A."/>
            <person name="Van den Akker S.E."/>
            <person name="Holroyd N."/>
            <person name="Hunt M."/>
            <person name="Mantelin S."/>
            <person name="Naghra H."/>
            <person name="Pain A."/>
            <person name="Palomares-Rius J.E."/>
            <person name="Zarowiecki M."/>
            <person name="Berriman M."/>
            <person name="Jones J.T."/>
            <person name="Urwin P.E."/>
        </authorList>
    </citation>
    <scope>NUCLEOTIDE SEQUENCE [LARGE SCALE GENOMIC DNA]</scope>
    <source>
        <strain evidence="2">Lindley</strain>
    </source>
</reference>
<dbReference type="Gene3D" id="2.170.260.10">
    <property type="entry name" value="paz domain"/>
    <property type="match status" value="1"/>
</dbReference>
<protein>
    <submittedName>
        <fullName evidence="3">PAZ domain-containing protein</fullName>
    </submittedName>
</protein>